<dbReference type="Gene3D" id="1.20.1250.20">
    <property type="entry name" value="MFS general substrate transporter like domains"/>
    <property type="match status" value="1"/>
</dbReference>
<feature type="transmembrane region" description="Helical" evidence="2">
    <location>
        <begin position="646"/>
        <end position="670"/>
    </location>
</feature>
<dbReference type="PANTHER" id="PTHR34987:SF4">
    <property type="entry name" value="ALPHA-L-RHAMNOSIDASE C-TERMINAL DOMAIN-CONTAINING PROTEIN"/>
    <property type="match status" value="1"/>
</dbReference>
<dbReference type="Pfam" id="PF21104">
    <property type="entry name" value="Glyco_hydro_78_N"/>
    <property type="match status" value="1"/>
</dbReference>
<dbReference type="InterPro" id="IPR008928">
    <property type="entry name" value="6-hairpin_glycosidase_sf"/>
</dbReference>
<dbReference type="InterPro" id="IPR036259">
    <property type="entry name" value="MFS_trans_sf"/>
</dbReference>
<feature type="compositionally biased region" description="Basic residues" evidence="1">
    <location>
        <begin position="460"/>
        <end position="470"/>
    </location>
</feature>
<dbReference type="Pfam" id="PF17389">
    <property type="entry name" value="Bac_rhamnosid6H"/>
    <property type="match status" value="1"/>
</dbReference>
<organism evidence="5 6">
    <name type="scientific">Klebsiella pneumoniae</name>
    <dbReference type="NCBI Taxonomy" id="573"/>
    <lineage>
        <taxon>Bacteria</taxon>
        <taxon>Pseudomonadati</taxon>
        <taxon>Pseudomonadota</taxon>
        <taxon>Gammaproteobacteria</taxon>
        <taxon>Enterobacterales</taxon>
        <taxon>Enterobacteriaceae</taxon>
        <taxon>Klebsiella/Raoultella group</taxon>
        <taxon>Klebsiella</taxon>
        <taxon>Klebsiella pneumoniae complex</taxon>
    </lineage>
</organism>
<dbReference type="CDD" id="cd17332">
    <property type="entry name" value="MFS_MelB_like"/>
    <property type="match status" value="1"/>
</dbReference>
<feature type="transmembrane region" description="Helical" evidence="2">
    <location>
        <begin position="682"/>
        <end position="706"/>
    </location>
</feature>
<evidence type="ECO:0000256" key="1">
    <source>
        <dbReference type="SAM" id="MobiDB-lite"/>
    </source>
</evidence>
<evidence type="ECO:0000259" key="4">
    <source>
        <dbReference type="Pfam" id="PF21104"/>
    </source>
</evidence>
<evidence type="ECO:0000256" key="2">
    <source>
        <dbReference type="SAM" id="Phobius"/>
    </source>
</evidence>
<dbReference type="InterPro" id="IPR012341">
    <property type="entry name" value="6hp_glycosidase-like_sf"/>
</dbReference>
<dbReference type="GO" id="GO:0005975">
    <property type="term" value="P:carbohydrate metabolic process"/>
    <property type="evidence" value="ECO:0007669"/>
    <property type="project" value="InterPro"/>
</dbReference>
<dbReference type="PANTHER" id="PTHR34987">
    <property type="entry name" value="C, PUTATIVE (AFU_ORTHOLOGUE AFUA_3G02880)-RELATED"/>
    <property type="match status" value="1"/>
</dbReference>
<dbReference type="SUPFAM" id="SSF48208">
    <property type="entry name" value="Six-hairpin glycosidases"/>
    <property type="match status" value="1"/>
</dbReference>
<feature type="domain" description="Glycosyl hydrolase family 78 alpha-rhamnosidase N-terminal" evidence="4">
    <location>
        <begin position="37"/>
        <end position="177"/>
    </location>
</feature>
<gene>
    <name evidence="5" type="primary">yicJ_1</name>
    <name evidence="5" type="ORF">NCTC13465_01594</name>
</gene>
<dbReference type="EMBL" id="UAWQ01000011">
    <property type="protein sequence ID" value="SQC43117.1"/>
    <property type="molecule type" value="Genomic_DNA"/>
</dbReference>
<name>A0A2X3F7J9_KLEPN</name>
<dbReference type="Gene3D" id="1.50.10.10">
    <property type="match status" value="1"/>
</dbReference>
<accession>A0A2X3F7J9</accession>
<feature type="transmembrane region" description="Helical" evidence="2">
    <location>
        <begin position="538"/>
        <end position="558"/>
    </location>
</feature>
<dbReference type="InterPro" id="IPR035396">
    <property type="entry name" value="Bac_rhamnosid6H"/>
</dbReference>
<proteinExistence type="predicted"/>
<feature type="transmembrane region" description="Helical" evidence="2">
    <location>
        <begin position="578"/>
        <end position="602"/>
    </location>
</feature>
<sequence>MSQAIQYNSSVAMIRHPRFLQRAADLTPALQRLRQTPQAIVEAVAEPGALNGWRGNTVRTPEQFYQQPLNVGDSIIIDFGSHFVGYLQFSCRSVGSPPDAPAHLHFTFGETLSEVCEPFSEYHGWLSSSWLQQQDLWLDVLPARVALPRRYCLRYLKVEVKALSRKFRLQFDEIALETVTSAGSPHPAVIADPQLKAIDDVAVRTLKNCMQEVFEDGPKRDRRLWLGDLRLQAQVNDVTFGHHDLVRRCLYLFAGHTREDGMVSANVFVQPEVRADDTFLFDYSLFFVDVLYNYLQSTGDTETVGELWPTARRQIELALTRCDSQGLVRDSDDWWVFIDWQAELNKQASAQGVLIYCLQRALWLAQRFEPQRVPDYTATLWQLKEAALHHLWDNERQVFISGRRASGLMGVADLAGAGGSWHRRAASGADAPPAAAAARHCHEHPVPASSSHCCPATVRPARRRRWRRSKPTGGRWSPTAPTPSGKFSTPNILTFPRMAVSLSTVTAMRGAVPRPGLFASTDFNNNDKRSDLWQKQRLPCGGSALAMALPILSCNLVWQMISLYLMFFYTDVMGLPAYYVGLMFLVTRLVDGVADVLMGLVIDNTTTRWGRCRPWLLIGALPFGLLCILAFYVPDFGTTGKLLYAFVTYLCLSFLYTLVNIPFCAMLPFLTSDSAERTTLSAVRILLGSLGATIVAVATLPLVGMLGKGNQQQGFLYTAVILAYWRPFSCW</sequence>
<dbReference type="AlphaFoldDB" id="A0A2X3F7J9"/>
<evidence type="ECO:0000313" key="6">
    <source>
        <dbReference type="Proteomes" id="UP000251721"/>
    </source>
</evidence>
<dbReference type="SUPFAM" id="SSF103473">
    <property type="entry name" value="MFS general substrate transporter"/>
    <property type="match status" value="1"/>
</dbReference>
<keyword evidence="2" id="KW-0812">Transmembrane</keyword>
<feature type="transmembrane region" description="Helical" evidence="2">
    <location>
        <begin position="614"/>
        <end position="634"/>
    </location>
</feature>
<reference evidence="5 6" key="1">
    <citation type="submission" date="2018-06" db="EMBL/GenBank/DDBJ databases">
        <authorList>
            <consortium name="Pathogen Informatics"/>
            <person name="Doyle S."/>
        </authorList>
    </citation>
    <scope>NUCLEOTIDE SEQUENCE [LARGE SCALE GENOMIC DNA]</scope>
    <source>
        <strain evidence="5 6">NCTC13465</strain>
    </source>
</reference>
<feature type="region of interest" description="Disordered" evidence="1">
    <location>
        <begin position="440"/>
        <end position="488"/>
    </location>
</feature>
<feature type="domain" description="Alpha-L-rhamnosidase six-hairpin glycosidase" evidence="3">
    <location>
        <begin position="192"/>
        <end position="402"/>
    </location>
</feature>
<protein>
    <submittedName>
        <fullName evidence="5">Alpha-L-rhamnosidase</fullName>
    </submittedName>
</protein>
<keyword evidence="2" id="KW-0472">Membrane</keyword>
<dbReference type="Proteomes" id="UP000251721">
    <property type="component" value="Unassembled WGS sequence"/>
</dbReference>
<evidence type="ECO:0000259" key="3">
    <source>
        <dbReference type="Pfam" id="PF17389"/>
    </source>
</evidence>
<dbReference type="InterPro" id="IPR049164">
    <property type="entry name" value="Glyco_hydro_78_N"/>
</dbReference>
<keyword evidence="2" id="KW-1133">Transmembrane helix</keyword>
<evidence type="ECO:0000313" key="5">
    <source>
        <dbReference type="EMBL" id="SQC43117.1"/>
    </source>
</evidence>
<dbReference type="Pfam" id="PF13347">
    <property type="entry name" value="MFS_2"/>
    <property type="match status" value="1"/>
</dbReference>